<keyword evidence="2" id="KW-1185">Reference proteome</keyword>
<organism evidence="1 2">
    <name type="scientific">Symbiodinium natans</name>
    <dbReference type="NCBI Taxonomy" id="878477"/>
    <lineage>
        <taxon>Eukaryota</taxon>
        <taxon>Sar</taxon>
        <taxon>Alveolata</taxon>
        <taxon>Dinophyceae</taxon>
        <taxon>Suessiales</taxon>
        <taxon>Symbiodiniaceae</taxon>
        <taxon>Symbiodinium</taxon>
    </lineage>
</organism>
<proteinExistence type="predicted"/>
<gene>
    <name evidence="1" type="ORF">SNAT2548_LOCUS3768</name>
</gene>
<protein>
    <submittedName>
        <fullName evidence="1">Uncharacterized protein</fullName>
    </submittedName>
</protein>
<dbReference type="Proteomes" id="UP000604046">
    <property type="component" value="Unassembled WGS sequence"/>
</dbReference>
<evidence type="ECO:0000313" key="2">
    <source>
        <dbReference type="Proteomes" id="UP000604046"/>
    </source>
</evidence>
<evidence type="ECO:0000313" key="1">
    <source>
        <dbReference type="EMBL" id="CAE7031265.1"/>
    </source>
</evidence>
<dbReference type="AlphaFoldDB" id="A0A812IF93"/>
<comment type="caution">
    <text evidence="1">The sequence shown here is derived from an EMBL/GenBank/DDBJ whole genome shotgun (WGS) entry which is preliminary data.</text>
</comment>
<reference evidence="1" key="1">
    <citation type="submission" date="2021-02" db="EMBL/GenBank/DDBJ databases">
        <authorList>
            <person name="Dougan E. K."/>
            <person name="Rhodes N."/>
            <person name="Thang M."/>
            <person name="Chan C."/>
        </authorList>
    </citation>
    <scope>NUCLEOTIDE SEQUENCE</scope>
</reference>
<dbReference type="EMBL" id="CAJNDS010000229">
    <property type="protein sequence ID" value="CAE7031265.1"/>
    <property type="molecule type" value="Genomic_DNA"/>
</dbReference>
<sequence>MAARDYPAEGLPNASWLSHGLFRCTRIIKGSDRCMSTHLDTCPRQTLAVPLQRRAQVYLYGSEQDARASGNLENLGNLKQVGDEVFVYRMHGDGTDEELQRAIEPTPERARRSVFGLRWSSWQVGDLCWVPSCRRQGPGMMMQSKAAA</sequence>
<accession>A0A812IF93</accession>
<name>A0A812IF93_9DINO</name>